<dbReference type="EMBL" id="JBJQOH010000007">
    <property type="protein sequence ID" value="KAL3678684.1"/>
    <property type="molecule type" value="Genomic_DNA"/>
</dbReference>
<evidence type="ECO:0000313" key="2">
    <source>
        <dbReference type="Proteomes" id="UP001633002"/>
    </source>
</evidence>
<name>A0ABD3GLV2_9MARC</name>
<protein>
    <submittedName>
        <fullName evidence="1">Uncharacterized protein</fullName>
    </submittedName>
</protein>
<organism evidence="1 2">
    <name type="scientific">Riccia sorocarpa</name>
    <dbReference type="NCBI Taxonomy" id="122646"/>
    <lineage>
        <taxon>Eukaryota</taxon>
        <taxon>Viridiplantae</taxon>
        <taxon>Streptophyta</taxon>
        <taxon>Embryophyta</taxon>
        <taxon>Marchantiophyta</taxon>
        <taxon>Marchantiopsida</taxon>
        <taxon>Marchantiidae</taxon>
        <taxon>Marchantiales</taxon>
        <taxon>Ricciaceae</taxon>
        <taxon>Riccia</taxon>
    </lineage>
</organism>
<proteinExistence type="predicted"/>
<sequence>MGLQVLPPGILNFQGVKDFNSFINMFENVCMAQNIDDDDDKARQIGQCFVSTAQAWSRINWLILSKVCTLAELINEARIFAQTEKKDLPLPDPMYIIQGYKGQMMLNPYGGTRQGQGHLPLMQMPQPPMLPAMHAAVPMIQRPGQ</sequence>
<comment type="caution">
    <text evidence="1">The sequence shown here is derived from an EMBL/GenBank/DDBJ whole genome shotgun (WGS) entry which is preliminary data.</text>
</comment>
<dbReference type="Proteomes" id="UP001633002">
    <property type="component" value="Unassembled WGS sequence"/>
</dbReference>
<reference evidence="1 2" key="1">
    <citation type="submission" date="2024-09" db="EMBL/GenBank/DDBJ databases">
        <title>Chromosome-scale assembly of Riccia sorocarpa.</title>
        <authorList>
            <person name="Paukszto L."/>
        </authorList>
    </citation>
    <scope>NUCLEOTIDE SEQUENCE [LARGE SCALE GENOMIC DNA]</scope>
    <source>
        <strain evidence="1">LP-2024</strain>
        <tissue evidence="1">Aerial parts of the thallus</tissue>
    </source>
</reference>
<keyword evidence="2" id="KW-1185">Reference proteome</keyword>
<gene>
    <name evidence="1" type="ORF">R1sor_021640</name>
</gene>
<dbReference type="AlphaFoldDB" id="A0ABD3GLV2"/>
<evidence type="ECO:0000313" key="1">
    <source>
        <dbReference type="EMBL" id="KAL3678684.1"/>
    </source>
</evidence>
<accession>A0ABD3GLV2</accession>